<gene>
    <name evidence="1" type="ORF">GA0071312_2610</name>
</gene>
<dbReference type="EMBL" id="FMBM01000002">
    <property type="protein sequence ID" value="SCC81653.1"/>
    <property type="molecule type" value="Genomic_DNA"/>
</dbReference>
<proteinExistence type="predicted"/>
<accession>A0ABY0KB23</accession>
<dbReference type="RefSeq" id="WP_074445308.1">
    <property type="nucleotide sequence ID" value="NZ_FMBM01000002.1"/>
</dbReference>
<keyword evidence="2" id="KW-1185">Reference proteome</keyword>
<sequence length="199" mass="23039">MQFRQFEILAFRSPEHDPPYCDIFHRGERVVRVFLQADVAQGTVFSADSPRGYNEADLDILMTFARYYVAREIPRVYLEVFAISEFCNPDYFLGLCNTAIAASTLYILSTNKHVFDPDTEIGPEPIDMEYLFDRLIQLLDEDALLNIPKDVLAEFVREIDRADFPLIPEHRAVIERIATNRRLRQFFPLLEQAETAISA</sequence>
<comment type="caution">
    <text evidence="1">The sequence shown here is derived from an EMBL/GenBank/DDBJ whole genome shotgun (WGS) entry which is preliminary data.</text>
</comment>
<dbReference type="Proteomes" id="UP000182800">
    <property type="component" value="Unassembled WGS sequence"/>
</dbReference>
<reference evidence="1 2" key="1">
    <citation type="submission" date="2016-08" db="EMBL/GenBank/DDBJ databases">
        <authorList>
            <person name="Varghese N."/>
            <person name="Submissions Spin"/>
        </authorList>
    </citation>
    <scope>NUCLEOTIDE SEQUENCE [LARGE SCALE GENOMIC DNA]</scope>
    <source>
        <strain evidence="1 2">HL-109</strain>
    </source>
</reference>
<name>A0ABY0KB23_9HYPH</name>
<evidence type="ECO:0000313" key="2">
    <source>
        <dbReference type="Proteomes" id="UP000182800"/>
    </source>
</evidence>
<evidence type="ECO:0000313" key="1">
    <source>
        <dbReference type="EMBL" id="SCC81653.1"/>
    </source>
</evidence>
<organism evidence="1 2">
    <name type="scientific">Saliniramus fredricksonii</name>
    <dbReference type="NCBI Taxonomy" id="1653334"/>
    <lineage>
        <taxon>Bacteria</taxon>
        <taxon>Pseudomonadati</taxon>
        <taxon>Pseudomonadota</taxon>
        <taxon>Alphaproteobacteria</taxon>
        <taxon>Hyphomicrobiales</taxon>
        <taxon>Salinarimonadaceae</taxon>
        <taxon>Saliniramus</taxon>
    </lineage>
</organism>
<protein>
    <submittedName>
        <fullName evidence="1">Uncharacterized protein</fullName>
    </submittedName>
</protein>